<evidence type="ECO:0000313" key="1">
    <source>
        <dbReference type="EMBL" id="PZE16727.1"/>
    </source>
</evidence>
<name>A0A2W1MY11_9FLAO</name>
<keyword evidence="2" id="KW-1185">Reference proteome</keyword>
<sequence length="188" mass="21358">MSNTELVIEFSKFLVPSLLGFGAFYYFTNRWVEVQNQKIKLASLKQAQPTPTTLVESTNAKTFLPLQIDAVQRLVLFLERISPTNLVIRLVNPGMPAKAFQQKLLENIRSEFEHNLAQQVYISSEAWQIVKNSKEEVVKIINMSATQLEPTALAADLGQNIFEIAAQLKQQPTEIAIETLKRELRDKI</sequence>
<dbReference type="OrthoDB" id="1493032at2"/>
<gene>
    <name evidence="1" type="ORF">DNU06_10725</name>
</gene>
<protein>
    <submittedName>
        <fullName evidence="1">Uncharacterized protein</fullName>
    </submittedName>
</protein>
<proteinExistence type="predicted"/>
<comment type="caution">
    <text evidence="1">The sequence shown here is derived from an EMBL/GenBank/DDBJ whole genome shotgun (WGS) entry which is preliminary data.</text>
</comment>
<dbReference type="Proteomes" id="UP000249248">
    <property type="component" value="Unassembled WGS sequence"/>
</dbReference>
<accession>A0A2W1MY11</accession>
<evidence type="ECO:0000313" key="2">
    <source>
        <dbReference type="Proteomes" id="UP000249248"/>
    </source>
</evidence>
<reference evidence="1 2" key="1">
    <citation type="submission" date="2018-06" db="EMBL/GenBank/DDBJ databases">
        <title>The draft genome sequence of Crocinitomix sp. SM1701.</title>
        <authorList>
            <person name="Zhang X."/>
        </authorList>
    </citation>
    <scope>NUCLEOTIDE SEQUENCE [LARGE SCALE GENOMIC DNA]</scope>
    <source>
        <strain evidence="1 2">SM1701</strain>
    </source>
</reference>
<dbReference type="AlphaFoldDB" id="A0A2W1MY11"/>
<dbReference type="InterPro" id="IPR057695">
    <property type="entry name" value="DUF7935"/>
</dbReference>
<dbReference type="EMBL" id="QKSB01000006">
    <property type="protein sequence ID" value="PZE16727.1"/>
    <property type="molecule type" value="Genomic_DNA"/>
</dbReference>
<dbReference type="Pfam" id="PF25589">
    <property type="entry name" value="DUF7935"/>
    <property type="match status" value="1"/>
</dbReference>
<organism evidence="1 2">
    <name type="scientific">Putridiphycobacter roseus</name>
    <dbReference type="NCBI Taxonomy" id="2219161"/>
    <lineage>
        <taxon>Bacteria</taxon>
        <taxon>Pseudomonadati</taxon>
        <taxon>Bacteroidota</taxon>
        <taxon>Flavobacteriia</taxon>
        <taxon>Flavobacteriales</taxon>
        <taxon>Crocinitomicaceae</taxon>
        <taxon>Putridiphycobacter</taxon>
    </lineage>
</organism>
<dbReference type="RefSeq" id="WP_111063336.1">
    <property type="nucleotide sequence ID" value="NZ_JBHUCU010000007.1"/>
</dbReference>